<gene>
    <name evidence="1" type="ORF">CIPAW_15G123300</name>
</gene>
<dbReference type="EMBL" id="CM031823">
    <property type="protein sequence ID" value="KAG6627375.1"/>
    <property type="molecule type" value="Genomic_DNA"/>
</dbReference>
<proteinExistence type="predicted"/>
<sequence length="56" mass="6740">MIVINLRCMTCYKLWVEKLFEKNHQKSPVDAVDCGIMKIFVMYLKKIREQTKLKAY</sequence>
<name>A0A8T1NAM8_CARIL</name>
<comment type="caution">
    <text evidence="1">The sequence shown here is derived from an EMBL/GenBank/DDBJ whole genome shotgun (WGS) entry which is preliminary data.</text>
</comment>
<accession>A0A8T1NAM8</accession>
<evidence type="ECO:0000313" key="2">
    <source>
        <dbReference type="Proteomes" id="UP000811609"/>
    </source>
</evidence>
<protein>
    <submittedName>
        <fullName evidence="1">Uncharacterized protein</fullName>
    </submittedName>
</protein>
<organism evidence="1 2">
    <name type="scientific">Carya illinoinensis</name>
    <name type="common">Pecan</name>
    <dbReference type="NCBI Taxonomy" id="32201"/>
    <lineage>
        <taxon>Eukaryota</taxon>
        <taxon>Viridiplantae</taxon>
        <taxon>Streptophyta</taxon>
        <taxon>Embryophyta</taxon>
        <taxon>Tracheophyta</taxon>
        <taxon>Spermatophyta</taxon>
        <taxon>Magnoliopsida</taxon>
        <taxon>eudicotyledons</taxon>
        <taxon>Gunneridae</taxon>
        <taxon>Pentapetalae</taxon>
        <taxon>rosids</taxon>
        <taxon>fabids</taxon>
        <taxon>Fagales</taxon>
        <taxon>Juglandaceae</taxon>
        <taxon>Carya</taxon>
    </lineage>
</organism>
<evidence type="ECO:0000313" key="1">
    <source>
        <dbReference type="EMBL" id="KAG6627375.1"/>
    </source>
</evidence>
<dbReference type="Proteomes" id="UP000811609">
    <property type="component" value="Chromosome 15"/>
</dbReference>
<keyword evidence="2" id="KW-1185">Reference proteome</keyword>
<reference evidence="1" key="1">
    <citation type="submission" date="2020-12" db="EMBL/GenBank/DDBJ databases">
        <title>WGS assembly of Carya illinoinensis cv. Pawnee.</title>
        <authorList>
            <person name="Platts A."/>
            <person name="Shu S."/>
            <person name="Wright S."/>
            <person name="Barry K."/>
            <person name="Edger P."/>
            <person name="Pires J.C."/>
            <person name="Schmutz J."/>
        </authorList>
    </citation>
    <scope>NUCLEOTIDE SEQUENCE</scope>
    <source>
        <tissue evidence="1">Leaf</tissue>
    </source>
</reference>
<dbReference type="AlphaFoldDB" id="A0A8T1NAM8"/>